<dbReference type="Gene3D" id="2.30.22.10">
    <property type="entry name" value="Head domain of nucleotide exchange factor GrpE"/>
    <property type="match status" value="1"/>
</dbReference>
<sequence>MDEPEIIEAELENGSPPDPIEKLNTLKEKLKAIEEEKKQYLEGWQRAKADLINSRRDEERKMSDWRGMIENQVILEFMPVLDSFEIALKHRHEPPMPEDSMRGFQLIYAQLLDTLRRLGVQPIKTKNEMFDPAFHEAIEEIETDAPSGRIIEEIQKGYRRGEVLLRPARVKVAK</sequence>
<dbReference type="GO" id="GO:0051087">
    <property type="term" value="F:protein-folding chaperone binding"/>
    <property type="evidence" value="ECO:0007669"/>
    <property type="project" value="InterPro"/>
</dbReference>
<dbReference type="Proteomes" id="UP000808388">
    <property type="component" value="Unassembled WGS sequence"/>
</dbReference>
<feature type="region of interest" description="Disordered" evidence="7">
    <location>
        <begin position="1"/>
        <end position="21"/>
    </location>
</feature>
<comment type="function">
    <text evidence="3 4">Participates actively in the response to hyperosmotic and heat shock by preventing the aggregation of stress-denatured proteins, in association with DnaK and GrpE. It is the nucleotide exchange factor for DnaK and may function as a thermosensor. Unfolded proteins bind initially to DnaJ; upon interaction with the DnaJ-bound protein, DnaK hydrolyzes its bound ATP, resulting in the formation of a stable complex. GrpE releases ADP from DnaK; ATP binding to DnaK triggers the release of the substrate protein, thus completing the reaction cycle. Several rounds of ATP-dependent interactions between DnaJ, DnaK and GrpE are required for fully efficient folding.</text>
</comment>
<comment type="subunit">
    <text evidence="3">Homodimer.</text>
</comment>
<keyword evidence="3" id="KW-0963">Cytoplasm</keyword>
<dbReference type="GO" id="GO:0005737">
    <property type="term" value="C:cytoplasm"/>
    <property type="evidence" value="ECO:0007669"/>
    <property type="project" value="UniProtKB-SubCell"/>
</dbReference>
<accession>A0A9D6QYD4</accession>
<dbReference type="InterPro" id="IPR013805">
    <property type="entry name" value="GrpE_CC"/>
</dbReference>
<dbReference type="GO" id="GO:0042803">
    <property type="term" value="F:protein homodimerization activity"/>
    <property type="evidence" value="ECO:0007669"/>
    <property type="project" value="InterPro"/>
</dbReference>
<evidence type="ECO:0000313" key="8">
    <source>
        <dbReference type="EMBL" id="MBI3627326.1"/>
    </source>
</evidence>
<dbReference type="HAMAP" id="MF_01151">
    <property type="entry name" value="GrpE"/>
    <property type="match status" value="1"/>
</dbReference>
<dbReference type="AlphaFoldDB" id="A0A9D6QYD4"/>
<dbReference type="GO" id="GO:0006457">
    <property type="term" value="P:protein folding"/>
    <property type="evidence" value="ECO:0007669"/>
    <property type="project" value="InterPro"/>
</dbReference>
<dbReference type="GO" id="GO:0000774">
    <property type="term" value="F:adenyl-nucleotide exchange factor activity"/>
    <property type="evidence" value="ECO:0007669"/>
    <property type="project" value="InterPro"/>
</dbReference>
<dbReference type="Pfam" id="PF01025">
    <property type="entry name" value="GrpE"/>
    <property type="match status" value="1"/>
</dbReference>
<proteinExistence type="inferred from homology"/>
<dbReference type="SUPFAM" id="SSF58014">
    <property type="entry name" value="Coiled-coil domain of nucleotide exchange factor GrpE"/>
    <property type="match status" value="1"/>
</dbReference>
<evidence type="ECO:0000256" key="2">
    <source>
        <dbReference type="ARBA" id="ARBA00023186"/>
    </source>
</evidence>
<comment type="subcellular location">
    <subcellularLocation>
        <location evidence="3">Cytoplasm</location>
    </subcellularLocation>
</comment>
<evidence type="ECO:0000256" key="5">
    <source>
        <dbReference type="RuleBase" id="RU004478"/>
    </source>
</evidence>
<evidence type="ECO:0000256" key="6">
    <source>
        <dbReference type="SAM" id="Coils"/>
    </source>
</evidence>
<keyword evidence="6" id="KW-0175">Coiled coil</keyword>
<gene>
    <name evidence="3" type="primary">grpE</name>
    <name evidence="8" type="ORF">HY220_01065</name>
</gene>
<comment type="similarity">
    <text evidence="1 3 5">Belongs to the GrpE family.</text>
</comment>
<dbReference type="PANTHER" id="PTHR21237">
    <property type="entry name" value="GRPE PROTEIN"/>
    <property type="match status" value="1"/>
</dbReference>
<keyword evidence="3 4" id="KW-0346">Stress response</keyword>
<evidence type="ECO:0000256" key="1">
    <source>
        <dbReference type="ARBA" id="ARBA00009054"/>
    </source>
</evidence>
<evidence type="ECO:0000313" key="9">
    <source>
        <dbReference type="Proteomes" id="UP000808388"/>
    </source>
</evidence>
<keyword evidence="2 3" id="KW-0143">Chaperone</keyword>
<dbReference type="PROSITE" id="PS01071">
    <property type="entry name" value="GRPE"/>
    <property type="match status" value="1"/>
</dbReference>
<name>A0A9D6QYD4_9BACT</name>
<evidence type="ECO:0000256" key="7">
    <source>
        <dbReference type="SAM" id="MobiDB-lite"/>
    </source>
</evidence>
<feature type="coiled-coil region" evidence="6">
    <location>
        <begin position="23"/>
        <end position="61"/>
    </location>
</feature>
<protein>
    <recommendedName>
        <fullName evidence="3 4">Protein GrpE</fullName>
    </recommendedName>
    <alternativeName>
        <fullName evidence="3">HSP-70 cofactor</fullName>
    </alternativeName>
</protein>
<dbReference type="GO" id="GO:0051082">
    <property type="term" value="F:unfolded protein binding"/>
    <property type="evidence" value="ECO:0007669"/>
    <property type="project" value="TreeGrafter"/>
</dbReference>
<dbReference type="CDD" id="cd00446">
    <property type="entry name" value="GrpE"/>
    <property type="match status" value="1"/>
</dbReference>
<evidence type="ECO:0000256" key="4">
    <source>
        <dbReference type="RuleBase" id="RU000639"/>
    </source>
</evidence>
<reference evidence="8" key="1">
    <citation type="submission" date="2020-07" db="EMBL/GenBank/DDBJ databases">
        <title>Huge and variable diversity of episymbiotic CPR bacteria and DPANN archaea in groundwater ecosystems.</title>
        <authorList>
            <person name="He C.Y."/>
            <person name="Keren R."/>
            <person name="Whittaker M."/>
            <person name="Farag I.F."/>
            <person name="Doudna J."/>
            <person name="Cate J.H.D."/>
            <person name="Banfield J.F."/>
        </authorList>
    </citation>
    <scope>NUCLEOTIDE SEQUENCE</scope>
    <source>
        <strain evidence="8">NC_groundwater_972_Pr1_S-0.2um_49_27</strain>
    </source>
</reference>
<evidence type="ECO:0000256" key="3">
    <source>
        <dbReference type="HAMAP-Rule" id="MF_01151"/>
    </source>
</evidence>
<dbReference type="InterPro" id="IPR000740">
    <property type="entry name" value="GrpE"/>
</dbReference>
<organism evidence="8 9">
    <name type="scientific">Candidatus Sungiibacteriota bacterium</name>
    <dbReference type="NCBI Taxonomy" id="2750080"/>
    <lineage>
        <taxon>Bacteria</taxon>
        <taxon>Candidatus Sungiibacteriota</taxon>
    </lineage>
</organism>
<feature type="compositionally biased region" description="Acidic residues" evidence="7">
    <location>
        <begin position="1"/>
        <end position="11"/>
    </location>
</feature>
<dbReference type="PANTHER" id="PTHR21237:SF23">
    <property type="entry name" value="GRPE PROTEIN HOMOLOG, MITOCHONDRIAL"/>
    <property type="match status" value="1"/>
</dbReference>
<comment type="caution">
    <text evidence="8">The sequence shown here is derived from an EMBL/GenBank/DDBJ whole genome shotgun (WGS) entry which is preliminary data.</text>
</comment>
<dbReference type="SUPFAM" id="SSF51064">
    <property type="entry name" value="Head domain of nucleotide exchange factor GrpE"/>
    <property type="match status" value="1"/>
</dbReference>
<dbReference type="InterPro" id="IPR009012">
    <property type="entry name" value="GrpE_head"/>
</dbReference>
<dbReference type="Gene3D" id="3.90.20.20">
    <property type="match status" value="1"/>
</dbReference>
<dbReference type="PRINTS" id="PR00773">
    <property type="entry name" value="GRPEPROTEIN"/>
</dbReference>
<dbReference type="EMBL" id="JACQCQ010000002">
    <property type="protein sequence ID" value="MBI3627326.1"/>
    <property type="molecule type" value="Genomic_DNA"/>
</dbReference>